<dbReference type="SUPFAM" id="SSF55681">
    <property type="entry name" value="Class II aaRS and biotin synthetases"/>
    <property type="match status" value="1"/>
</dbReference>
<dbReference type="InterPro" id="IPR004143">
    <property type="entry name" value="BPL_LPL_catalytic"/>
</dbReference>
<dbReference type="Gene3D" id="2.30.30.100">
    <property type="match status" value="1"/>
</dbReference>
<dbReference type="EMBL" id="POAF01000002">
    <property type="protein sequence ID" value="RBM02809.1"/>
    <property type="molecule type" value="Genomic_DNA"/>
</dbReference>
<evidence type="ECO:0000313" key="7">
    <source>
        <dbReference type="EMBL" id="RBM02809.1"/>
    </source>
</evidence>
<evidence type="ECO:0000256" key="5">
    <source>
        <dbReference type="ARBA" id="ARBA00024227"/>
    </source>
</evidence>
<dbReference type="Gene3D" id="3.30.930.10">
    <property type="entry name" value="Bira Bifunctional Protein, Domain 2"/>
    <property type="match status" value="1"/>
</dbReference>
<dbReference type="EC" id="6.3.4.15" evidence="5"/>
<name>A0A365YJT6_9MICC</name>
<keyword evidence="1 7" id="KW-0436">Ligase</keyword>
<dbReference type="InterPro" id="IPR004408">
    <property type="entry name" value="Biotin_CoA_COase_ligase"/>
</dbReference>
<organism evidence="7 8">
    <name type="scientific">Glutamicibacter soli</name>
    <dbReference type="NCBI Taxonomy" id="453836"/>
    <lineage>
        <taxon>Bacteria</taxon>
        <taxon>Bacillati</taxon>
        <taxon>Actinomycetota</taxon>
        <taxon>Actinomycetes</taxon>
        <taxon>Micrococcales</taxon>
        <taxon>Micrococcaceae</taxon>
        <taxon>Glutamicibacter</taxon>
    </lineage>
</organism>
<dbReference type="PROSITE" id="PS51733">
    <property type="entry name" value="BPL_LPL_CATALYTIC"/>
    <property type="match status" value="1"/>
</dbReference>
<dbReference type="SUPFAM" id="SSF50037">
    <property type="entry name" value="C-terminal domain of transcriptional repressors"/>
    <property type="match status" value="1"/>
</dbReference>
<dbReference type="NCBIfam" id="TIGR00121">
    <property type="entry name" value="birA_ligase"/>
    <property type="match status" value="1"/>
</dbReference>
<reference evidence="7 8" key="1">
    <citation type="submission" date="2018-01" db="EMBL/GenBank/DDBJ databases">
        <title>Glutamicibacter soli strain NHPC-3 Whole genome sequence and assembly.</title>
        <authorList>
            <person name="Choudhury P."/>
            <person name="Gupta D."/>
            <person name="Sengupta K."/>
            <person name="Jawed A."/>
            <person name="Sultana N."/>
            <person name="Saha P."/>
        </authorList>
    </citation>
    <scope>NUCLEOTIDE SEQUENCE [LARGE SCALE GENOMIC DNA]</scope>
    <source>
        <strain evidence="7 8">NHPC-3</strain>
    </source>
</reference>
<sequence length="291" mass="30364">MVFMSIEKQCARAALDPAVFDALAGELGLGLVSIRETSGSTNTELADLAASGQAGNLSVYFTEHQQQGKGRLGRDWVTPAGSSLTVSVLAVPGESMPTDSLSWYTMLAALAWCQVVEELTGVAARIKWPNDVLAGDKKICGILAQLVSTPKGFGVVVGTGMNVDQDATELPVPTATSLRLASGSPVSRSALLTGYLRRFAALDIAFREVRGNAAAGMNGFSGASLAGMVAAKLATLGHDVRVEFPDGSLLEGQAVDLEPDGALLVRDCAARTHRVLAGDVHHVRRADGKYA</sequence>
<dbReference type="PANTHER" id="PTHR12835:SF5">
    <property type="entry name" value="BIOTIN--PROTEIN LIGASE"/>
    <property type="match status" value="1"/>
</dbReference>
<dbReference type="Proteomes" id="UP000252167">
    <property type="component" value="Unassembled WGS sequence"/>
</dbReference>
<comment type="caution">
    <text evidence="7">The sequence shown here is derived from an EMBL/GenBank/DDBJ whole genome shotgun (WGS) entry which is preliminary data.</text>
</comment>
<dbReference type="Pfam" id="PF03099">
    <property type="entry name" value="BPL_LplA_LipB"/>
    <property type="match status" value="1"/>
</dbReference>
<dbReference type="GO" id="GO:0005737">
    <property type="term" value="C:cytoplasm"/>
    <property type="evidence" value="ECO:0007669"/>
    <property type="project" value="TreeGrafter"/>
</dbReference>
<dbReference type="GO" id="GO:0004077">
    <property type="term" value="F:biotin--[biotin carboxyl-carrier protein] ligase activity"/>
    <property type="evidence" value="ECO:0007669"/>
    <property type="project" value="UniProtKB-EC"/>
</dbReference>
<evidence type="ECO:0000313" key="8">
    <source>
        <dbReference type="Proteomes" id="UP000252167"/>
    </source>
</evidence>
<dbReference type="Pfam" id="PF02237">
    <property type="entry name" value="BPL_C"/>
    <property type="match status" value="1"/>
</dbReference>
<evidence type="ECO:0000256" key="4">
    <source>
        <dbReference type="ARBA" id="ARBA00023267"/>
    </source>
</evidence>
<evidence type="ECO:0000259" key="6">
    <source>
        <dbReference type="PROSITE" id="PS51733"/>
    </source>
</evidence>
<dbReference type="InterPro" id="IPR003142">
    <property type="entry name" value="BPL_C"/>
</dbReference>
<gene>
    <name evidence="7" type="ORF">C1H84_05105</name>
</gene>
<keyword evidence="2" id="KW-0547">Nucleotide-binding</keyword>
<accession>A0A365YJT6</accession>
<dbReference type="CDD" id="cd16442">
    <property type="entry name" value="BPL"/>
    <property type="match status" value="1"/>
</dbReference>
<evidence type="ECO:0000256" key="3">
    <source>
        <dbReference type="ARBA" id="ARBA00022840"/>
    </source>
</evidence>
<dbReference type="PANTHER" id="PTHR12835">
    <property type="entry name" value="BIOTIN PROTEIN LIGASE"/>
    <property type="match status" value="1"/>
</dbReference>
<protein>
    <recommendedName>
        <fullName evidence="5">biotin--[biotin carboxyl-carrier protein] ligase</fullName>
        <ecNumber evidence="5">6.3.4.15</ecNumber>
    </recommendedName>
</protein>
<dbReference type="InterPro" id="IPR008988">
    <property type="entry name" value="Transcriptional_repressor_C"/>
</dbReference>
<keyword evidence="3" id="KW-0067">ATP-binding</keyword>
<keyword evidence="8" id="KW-1185">Reference proteome</keyword>
<dbReference type="AlphaFoldDB" id="A0A365YJT6"/>
<dbReference type="InterPro" id="IPR045864">
    <property type="entry name" value="aa-tRNA-synth_II/BPL/LPL"/>
</dbReference>
<evidence type="ECO:0000256" key="1">
    <source>
        <dbReference type="ARBA" id="ARBA00022598"/>
    </source>
</evidence>
<dbReference type="GO" id="GO:0005524">
    <property type="term" value="F:ATP binding"/>
    <property type="evidence" value="ECO:0007669"/>
    <property type="project" value="UniProtKB-KW"/>
</dbReference>
<keyword evidence="4" id="KW-0092">Biotin</keyword>
<proteinExistence type="predicted"/>
<feature type="domain" description="BPL/LPL catalytic" evidence="6">
    <location>
        <begin position="16"/>
        <end position="207"/>
    </location>
</feature>
<evidence type="ECO:0000256" key="2">
    <source>
        <dbReference type="ARBA" id="ARBA00022741"/>
    </source>
</evidence>